<dbReference type="InterPro" id="IPR043129">
    <property type="entry name" value="ATPase_NBD"/>
</dbReference>
<dbReference type="GeneID" id="100209974"/>
<proteinExistence type="evidence at transcript level"/>
<dbReference type="InterPro" id="IPR004001">
    <property type="entry name" value="Actin_CS"/>
</dbReference>
<evidence type="ECO:0000313" key="2">
    <source>
        <dbReference type="EMBL" id="CDG71562.1"/>
    </source>
</evidence>
<dbReference type="PANTHER" id="PTHR11937">
    <property type="entry name" value="ACTIN"/>
    <property type="match status" value="1"/>
</dbReference>
<name>T2MI36_HYDVU</name>
<dbReference type="InterPro" id="IPR004000">
    <property type="entry name" value="Actin"/>
</dbReference>
<dbReference type="AlphaFoldDB" id="T2MI36"/>
<dbReference type="PROSITE" id="PS00432">
    <property type="entry name" value="ACTINS_2"/>
    <property type="match status" value="1"/>
</dbReference>
<accession>T2MI36</accession>
<dbReference type="PRINTS" id="PR00190">
    <property type="entry name" value="ACTIN"/>
</dbReference>
<dbReference type="FunFam" id="3.90.640.10:FF:000043">
    <property type="entry name" value="AGAP008687-PA-like protein"/>
    <property type="match status" value="1"/>
</dbReference>
<dbReference type="FunFam" id="3.30.420.40:FF:000058">
    <property type="entry name" value="Putative actin-related protein 5"/>
    <property type="match status" value="1"/>
</dbReference>
<dbReference type="OMA" id="NWGIERY"/>
<dbReference type="FunFam" id="3.30.420.40:FF:000375">
    <property type="entry name" value="Actin-related protein 8"/>
    <property type="match status" value="1"/>
</dbReference>
<sequence length="424" mass="47337">MSGGVYGGDEVGAVVFDVGSYSTRVGYAGEDSPKGDISTSIGVISEPDEAMEIDNKKPAKRYHFDPQHMYPISNKEIVNPLKDGMIEDWDLFENLLNHIYKEHIRDDSSAHPVLMSEASWNTKAKRAKITELLFEKYDIPAFFLCKNAVLAAYAHGRSTGVIIDSGATQTSAVPVHDGYVLQRGIVRTPIAGNVLTSQCLDLVQEWGIDIVPSYMIKSKKQVEEEVPADFSLRDLPPLTDSYKTYMKSELIRDFQKNCLQVSDSPFVQSELENVPGFHYEFPNGYNRQVGIERFRISEGLFDTTHIKNIKGFESTTLLGAPHVINTCIGMCDIDIRPALYNSIVVVGGNTLINGFVERLNRELLQKTPSNMRLKLVSNNQSSERRFSSWIGGSILGSLGSFQQMWVSKQEYEESGAKVVEKKCP</sequence>
<dbReference type="Gene3D" id="3.90.640.10">
    <property type="entry name" value="Actin, Chain A, domain 4"/>
    <property type="match status" value="1"/>
</dbReference>
<dbReference type="OrthoDB" id="5132116at2759"/>
<reference evidence="2" key="1">
    <citation type="journal article" date="2013" name="Genome Biol. Evol.">
        <title>Punctuated emergences of genetic and phenotypic innovations in eumetazoan, bilaterian, euteleostome, and hominidae ancestors.</title>
        <authorList>
            <person name="Wenger Y."/>
            <person name="Galliot B."/>
        </authorList>
    </citation>
    <scope>NUCLEOTIDE SEQUENCE</scope>
    <source>
        <tissue evidence="2">Whole animals</tissue>
    </source>
</reference>
<gene>
    <name evidence="2" type="primary">ACTL6A</name>
</gene>
<dbReference type="Gene3D" id="3.30.420.40">
    <property type="match status" value="2"/>
</dbReference>
<protein>
    <submittedName>
        <fullName evidence="2">Actin-like protein 6A</fullName>
    </submittedName>
</protein>
<dbReference type="Pfam" id="PF00022">
    <property type="entry name" value="Actin"/>
    <property type="match status" value="1"/>
</dbReference>
<dbReference type="EMBL" id="HAAD01005330">
    <property type="protein sequence ID" value="CDG71562.1"/>
    <property type="molecule type" value="mRNA"/>
</dbReference>
<dbReference type="KEGG" id="hmg:100209974"/>
<comment type="similarity">
    <text evidence="1">Belongs to the actin family.</text>
</comment>
<dbReference type="SUPFAM" id="SSF53067">
    <property type="entry name" value="Actin-like ATPase domain"/>
    <property type="match status" value="2"/>
</dbReference>
<evidence type="ECO:0000256" key="1">
    <source>
        <dbReference type="RuleBase" id="RU000487"/>
    </source>
</evidence>
<organism evidence="2">
    <name type="scientific">Hydra vulgaris</name>
    <name type="common">Hydra</name>
    <name type="synonym">Hydra attenuata</name>
    <dbReference type="NCBI Taxonomy" id="6087"/>
    <lineage>
        <taxon>Eukaryota</taxon>
        <taxon>Metazoa</taxon>
        <taxon>Cnidaria</taxon>
        <taxon>Hydrozoa</taxon>
        <taxon>Hydroidolina</taxon>
        <taxon>Anthoathecata</taxon>
        <taxon>Aplanulata</taxon>
        <taxon>Hydridae</taxon>
        <taxon>Hydra</taxon>
    </lineage>
</organism>
<dbReference type="Gene3D" id="2.30.36.70">
    <property type="entry name" value="Actin, Chain A, domain 2"/>
    <property type="match status" value="1"/>
</dbReference>
<dbReference type="SMART" id="SM00268">
    <property type="entry name" value="ACTIN"/>
    <property type="match status" value="1"/>
</dbReference>
<dbReference type="CDD" id="cd13395">
    <property type="entry name" value="ASKHA_NBD_Arp4_ACTL6-like"/>
    <property type="match status" value="1"/>
</dbReference>